<feature type="region of interest" description="Disordered" evidence="7">
    <location>
        <begin position="158"/>
        <end position="181"/>
    </location>
</feature>
<evidence type="ECO:0000256" key="3">
    <source>
        <dbReference type="ARBA" id="ARBA00023125"/>
    </source>
</evidence>
<feature type="domain" description="ARID" evidence="8">
    <location>
        <begin position="67"/>
        <end position="159"/>
    </location>
</feature>
<feature type="region of interest" description="Disordered" evidence="7">
    <location>
        <begin position="289"/>
        <end position="308"/>
    </location>
</feature>
<reference evidence="9 10" key="1">
    <citation type="journal article" date="2014" name="Nat. Genet.">
        <title>Whole-genome sequence of a flatfish provides insights into ZW sex chromosome evolution and adaptation to a benthic lifestyle.</title>
        <authorList>
            <person name="Chen S."/>
            <person name="Zhang G."/>
            <person name="Shao C."/>
            <person name="Huang Q."/>
            <person name="Liu G."/>
            <person name="Zhang P."/>
            <person name="Song W."/>
            <person name="An N."/>
            <person name="Chalopin D."/>
            <person name="Volff J.N."/>
            <person name="Hong Y."/>
            <person name="Li Q."/>
            <person name="Sha Z."/>
            <person name="Zhou H."/>
            <person name="Xie M."/>
            <person name="Yu Q."/>
            <person name="Liu Y."/>
            <person name="Xiang H."/>
            <person name="Wang N."/>
            <person name="Wu K."/>
            <person name="Yang C."/>
            <person name="Zhou Q."/>
            <person name="Liao X."/>
            <person name="Yang L."/>
            <person name="Hu Q."/>
            <person name="Zhang J."/>
            <person name="Meng L."/>
            <person name="Jin L."/>
            <person name="Tian Y."/>
            <person name="Lian J."/>
            <person name="Yang J."/>
            <person name="Miao G."/>
            <person name="Liu S."/>
            <person name="Liang Z."/>
            <person name="Yan F."/>
            <person name="Li Y."/>
            <person name="Sun B."/>
            <person name="Zhang H."/>
            <person name="Zhang J."/>
            <person name="Zhu Y."/>
            <person name="Du M."/>
            <person name="Zhao Y."/>
            <person name="Schartl M."/>
            <person name="Tang Q."/>
            <person name="Wang J."/>
        </authorList>
    </citation>
    <scope>NUCLEOTIDE SEQUENCE</scope>
</reference>
<proteinExistence type="predicted"/>
<dbReference type="SMART" id="SM01014">
    <property type="entry name" value="ARID"/>
    <property type="match status" value="1"/>
</dbReference>
<dbReference type="STRING" id="244447.ENSCSEP00000012620"/>
<dbReference type="GO" id="GO:0000976">
    <property type="term" value="F:transcription cis-regulatory region binding"/>
    <property type="evidence" value="ECO:0007669"/>
    <property type="project" value="TreeGrafter"/>
</dbReference>
<dbReference type="PANTHER" id="PTHR13964:SF25">
    <property type="entry name" value="AT-RICH INTERACTIVE DOMAIN-CONTAINING PROTEIN 5A"/>
    <property type="match status" value="1"/>
</dbReference>
<dbReference type="KEGG" id="csem:103397384"/>
<keyword evidence="10" id="KW-1185">Reference proteome</keyword>
<keyword evidence="2" id="KW-0805">Transcription regulation</keyword>
<dbReference type="GO" id="GO:0006357">
    <property type="term" value="P:regulation of transcription by RNA polymerase II"/>
    <property type="evidence" value="ECO:0007669"/>
    <property type="project" value="TreeGrafter"/>
</dbReference>
<evidence type="ECO:0000313" key="10">
    <source>
        <dbReference type="Proteomes" id="UP000265120"/>
    </source>
</evidence>
<sequence>MAAAEDQSEAPAAQTDSGGDEKWTMKQTLPAVIEIHDSVTEYEEEDEEEVEKEMERKEEEAGSGAGQPEEKAFVLSLHLFMKEKGSPIERIPHLGFKQINLWRIYKAVEKRGGYDLVTAQRLWKKVYDELGGSPGSTSAATCTRRHYERLVLPFERHMKGEEDKPLPPSKPRKPYKRNPENKVKKCEIKRKRCQVEEDMDSHILAQRNPGPAGHGEAVMHLHSGLWTATPDRQYPTCSQPNRDICSSVYAILPVHSSPQPAPLPAAPPAAPPAAAAEVISPLEKKKRIAQASLNRPTSPQGEDIERPSVICCSQSPARVFSRHNCSSSEGSPQPLSSSSSSRSPSPLSVSSEDNPQGGEDKPALNSEIIKKQLRRVEKKSNCSEINQSLSCPQVPISSAGPNKDIALGNCQSLPPHLSKCRDKDSGWEPIHRVSSKYPHYSLQPTPSSSFYKVIPRSVQPLRPAPIRPTYQDEPTTRKLTNIDPWFHQTEKREKCRTGSQKFPHQQGMVHSAAQLPVFCVLSGYDKSVRDSRPQPPLHSLFLPNRMRLPQSQLMYHHRVPVGPAPPAIYPYPYSVPLIGPHPGYTLPAINPAYTQKL</sequence>
<dbReference type="PANTHER" id="PTHR13964">
    <property type="entry name" value="RBP-RELATED"/>
    <property type="match status" value="1"/>
</dbReference>
<dbReference type="InParanoid" id="A0A3P8VJL0"/>
<dbReference type="FunCoup" id="A0A3P8VJL0">
    <property type="interactions" value="735"/>
</dbReference>
<evidence type="ECO:0000259" key="8">
    <source>
        <dbReference type="PROSITE" id="PS51011"/>
    </source>
</evidence>
<feature type="compositionally biased region" description="Low complexity" evidence="7">
    <location>
        <begin position="1"/>
        <end position="14"/>
    </location>
</feature>
<feature type="compositionally biased region" description="Low complexity" evidence="7">
    <location>
        <begin position="326"/>
        <end position="351"/>
    </location>
</feature>
<evidence type="ECO:0000256" key="1">
    <source>
        <dbReference type="ARBA" id="ARBA00004123"/>
    </source>
</evidence>
<dbReference type="GO" id="GO:0005634">
    <property type="term" value="C:nucleus"/>
    <property type="evidence" value="ECO:0007669"/>
    <property type="project" value="UniProtKB-SubCell"/>
</dbReference>
<dbReference type="CTD" id="10865"/>
<evidence type="ECO:0000256" key="7">
    <source>
        <dbReference type="SAM" id="MobiDB-lite"/>
    </source>
</evidence>
<dbReference type="CDD" id="cd16869">
    <property type="entry name" value="ARID_ARID5"/>
    <property type="match status" value="1"/>
</dbReference>
<keyword evidence="3" id="KW-0238">DNA-binding</keyword>
<accession>A0A3P8VJL0</accession>
<feature type="region of interest" description="Disordered" evidence="7">
    <location>
        <begin position="322"/>
        <end position="366"/>
    </location>
</feature>
<protein>
    <submittedName>
        <fullName evidence="9">AT-rich interactive domain 5A</fullName>
    </submittedName>
</protein>
<dbReference type="InterPro" id="IPR036431">
    <property type="entry name" value="ARID_dom_sf"/>
</dbReference>
<dbReference type="SMART" id="SM00501">
    <property type="entry name" value="BRIGHT"/>
    <property type="match status" value="1"/>
</dbReference>
<dbReference type="InterPro" id="IPR001606">
    <property type="entry name" value="ARID_dom"/>
</dbReference>
<dbReference type="PROSITE" id="PS51011">
    <property type="entry name" value="ARID"/>
    <property type="match status" value="1"/>
</dbReference>
<evidence type="ECO:0000313" key="9">
    <source>
        <dbReference type="Ensembl" id="ENSCSEP00000012620.1"/>
    </source>
</evidence>
<dbReference type="AlphaFoldDB" id="A0A3P8VJL0"/>
<dbReference type="FunFam" id="1.10.150.60:FF:000004">
    <property type="entry name" value="AT-rich interactive domain-containing protein 5B"/>
    <property type="match status" value="1"/>
</dbReference>
<dbReference type="InterPro" id="IPR051232">
    <property type="entry name" value="ARID/SWI1_ChromRemod"/>
</dbReference>
<keyword evidence="4" id="KW-0010">Activator</keyword>
<dbReference type="SUPFAM" id="SSF46774">
    <property type="entry name" value="ARID-like"/>
    <property type="match status" value="1"/>
</dbReference>
<dbReference type="GeneID" id="103397384"/>
<feature type="region of interest" description="Disordered" evidence="7">
    <location>
        <begin position="1"/>
        <end position="68"/>
    </location>
</feature>
<keyword evidence="6" id="KW-0539">Nucleus</keyword>
<feature type="compositionally biased region" description="Acidic residues" evidence="7">
    <location>
        <begin position="40"/>
        <end position="52"/>
    </location>
</feature>
<feature type="compositionally biased region" description="Polar residues" evidence="7">
    <location>
        <begin position="291"/>
        <end position="300"/>
    </location>
</feature>
<evidence type="ECO:0000256" key="2">
    <source>
        <dbReference type="ARBA" id="ARBA00023015"/>
    </source>
</evidence>
<dbReference type="Pfam" id="PF01388">
    <property type="entry name" value="ARID"/>
    <property type="match status" value="1"/>
</dbReference>
<keyword evidence="5" id="KW-0804">Transcription</keyword>
<name>A0A3P8VJL0_CYNSE</name>
<evidence type="ECO:0000256" key="4">
    <source>
        <dbReference type="ARBA" id="ARBA00023159"/>
    </source>
</evidence>
<dbReference type="OMA" id="RPSVICC"/>
<dbReference type="Ensembl" id="ENSCSET00000012772.1">
    <property type="protein sequence ID" value="ENSCSEP00000012620.1"/>
    <property type="gene ID" value="ENSCSEG00000008159.1"/>
</dbReference>
<dbReference type="Proteomes" id="UP000265120">
    <property type="component" value="Chromosome Z"/>
</dbReference>
<dbReference type="Gene3D" id="1.10.150.60">
    <property type="entry name" value="ARID DNA-binding domain"/>
    <property type="match status" value="1"/>
</dbReference>
<comment type="subcellular location">
    <subcellularLocation>
        <location evidence="1">Nucleus</location>
    </subcellularLocation>
</comment>
<reference evidence="9" key="2">
    <citation type="submission" date="2025-08" db="UniProtKB">
        <authorList>
            <consortium name="Ensembl"/>
        </authorList>
    </citation>
    <scope>IDENTIFICATION</scope>
</reference>
<dbReference type="RefSeq" id="XP_024908848.1">
    <property type="nucleotide sequence ID" value="XM_025053080.1"/>
</dbReference>
<organism evidence="9 10">
    <name type="scientific">Cynoglossus semilaevis</name>
    <name type="common">Tongue sole</name>
    <dbReference type="NCBI Taxonomy" id="244447"/>
    <lineage>
        <taxon>Eukaryota</taxon>
        <taxon>Metazoa</taxon>
        <taxon>Chordata</taxon>
        <taxon>Craniata</taxon>
        <taxon>Vertebrata</taxon>
        <taxon>Euteleostomi</taxon>
        <taxon>Actinopterygii</taxon>
        <taxon>Neopterygii</taxon>
        <taxon>Teleostei</taxon>
        <taxon>Neoteleostei</taxon>
        <taxon>Acanthomorphata</taxon>
        <taxon>Carangaria</taxon>
        <taxon>Pleuronectiformes</taxon>
        <taxon>Pleuronectoidei</taxon>
        <taxon>Cynoglossidae</taxon>
        <taxon>Cynoglossinae</taxon>
        <taxon>Cynoglossus</taxon>
    </lineage>
</organism>
<dbReference type="OrthoDB" id="1938591at2759"/>
<reference evidence="9" key="3">
    <citation type="submission" date="2025-09" db="UniProtKB">
        <authorList>
            <consortium name="Ensembl"/>
        </authorList>
    </citation>
    <scope>IDENTIFICATION</scope>
</reference>
<evidence type="ECO:0000256" key="6">
    <source>
        <dbReference type="ARBA" id="ARBA00023242"/>
    </source>
</evidence>
<evidence type="ECO:0000256" key="5">
    <source>
        <dbReference type="ARBA" id="ARBA00023163"/>
    </source>
</evidence>
<dbReference type="GeneTree" id="ENSGT00940000163584"/>